<name>A0A822Y682_NELNU</name>
<protein>
    <submittedName>
        <fullName evidence="1">Uncharacterized protein</fullName>
    </submittedName>
</protein>
<comment type="caution">
    <text evidence="1">The sequence shown here is derived from an EMBL/GenBank/DDBJ whole genome shotgun (WGS) entry which is preliminary data.</text>
</comment>
<accession>A0A822Y682</accession>
<dbReference type="AlphaFoldDB" id="A0A822Y682"/>
<keyword evidence="2" id="KW-1185">Reference proteome</keyword>
<organism evidence="1 2">
    <name type="scientific">Nelumbo nucifera</name>
    <name type="common">Sacred lotus</name>
    <dbReference type="NCBI Taxonomy" id="4432"/>
    <lineage>
        <taxon>Eukaryota</taxon>
        <taxon>Viridiplantae</taxon>
        <taxon>Streptophyta</taxon>
        <taxon>Embryophyta</taxon>
        <taxon>Tracheophyta</taxon>
        <taxon>Spermatophyta</taxon>
        <taxon>Magnoliopsida</taxon>
        <taxon>Proteales</taxon>
        <taxon>Nelumbonaceae</taxon>
        <taxon>Nelumbo</taxon>
    </lineage>
</organism>
<dbReference type="Proteomes" id="UP000607653">
    <property type="component" value="Unassembled WGS sequence"/>
</dbReference>
<dbReference type="EMBL" id="DUZY01000002">
    <property type="protein sequence ID" value="DAD27977.1"/>
    <property type="molecule type" value="Genomic_DNA"/>
</dbReference>
<evidence type="ECO:0000313" key="2">
    <source>
        <dbReference type="Proteomes" id="UP000607653"/>
    </source>
</evidence>
<gene>
    <name evidence="1" type="ORF">HUJ06_029445</name>
</gene>
<reference evidence="1 2" key="1">
    <citation type="journal article" date="2020" name="Mol. Biol. Evol.">
        <title>Distinct Expression and Methylation Patterns for Genes with Different Fates following a Single Whole-Genome Duplication in Flowering Plants.</title>
        <authorList>
            <person name="Shi T."/>
            <person name="Rahmani R.S."/>
            <person name="Gugger P.F."/>
            <person name="Wang M."/>
            <person name="Li H."/>
            <person name="Zhang Y."/>
            <person name="Li Z."/>
            <person name="Wang Q."/>
            <person name="Van de Peer Y."/>
            <person name="Marchal K."/>
            <person name="Chen J."/>
        </authorList>
    </citation>
    <scope>NUCLEOTIDE SEQUENCE [LARGE SCALE GENOMIC DNA]</scope>
    <source>
        <tissue evidence="1">Leaf</tissue>
    </source>
</reference>
<sequence>MIFFLCLIADGDGNNFVYFLRN</sequence>
<proteinExistence type="predicted"/>
<evidence type="ECO:0000313" key="1">
    <source>
        <dbReference type="EMBL" id="DAD27977.1"/>
    </source>
</evidence>